<proteinExistence type="predicted"/>
<sequence>MPLPSSKHVCSCLGDEGLEWADSEELLRLGDVSTPEKDDDAKSIQNFLLTADHDKSSSTSEGEIQPSSKLKCASDSGKSTHLDSQTNSSSDSDEEELEISPDVNAAPGSLMVPGEEDMPWQNYLVYVMLVYCFLFIRYEV</sequence>
<comment type="caution">
    <text evidence="2">The sequence shown here is derived from an EMBL/GenBank/DDBJ whole genome shotgun (WGS) entry which is preliminary data.</text>
</comment>
<evidence type="ECO:0000256" key="1">
    <source>
        <dbReference type="SAM" id="MobiDB-lite"/>
    </source>
</evidence>
<evidence type="ECO:0000313" key="2">
    <source>
        <dbReference type="EMBL" id="GFS13136.1"/>
    </source>
</evidence>
<feature type="region of interest" description="Disordered" evidence="1">
    <location>
        <begin position="31"/>
        <end position="110"/>
    </location>
</feature>
<name>A0AAV4IVT8_9GAST</name>
<organism evidence="2 3">
    <name type="scientific">Elysia marginata</name>
    <dbReference type="NCBI Taxonomy" id="1093978"/>
    <lineage>
        <taxon>Eukaryota</taxon>
        <taxon>Metazoa</taxon>
        <taxon>Spiralia</taxon>
        <taxon>Lophotrochozoa</taxon>
        <taxon>Mollusca</taxon>
        <taxon>Gastropoda</taxon>
        <taxon>Heterobranchia</taxon>
        <taxon>Euthyneura</taxon>
        <taxon>Panpulmonata</taxon>
        <taxon>Sacoglossa</taxon>
        <taxon>Placobranchoidea</taxon>
        <taxon>Plakobranchidae</taxon>
        <taxon>Elysia</taxon>
    </lineage>
</organism>
<dbReference type="EMBL" id="BMAT01002751">
    <property type="protein sequence ID" value="GFS13136.1"/>
    <property type="molecule type" value="Genomic_DNA"/>
</dbReference>
<gene>
    <name evidence="2" type="ORF">ElyMa_001389300</name>
</gene>
<evidence type="ECO:0000313" key="3">
    <source>
        <dbReference type="Proteomes" id="UP000762676"/>
    </source>
</evidence>
<feature type="compositionally biased region" description="Polar residues" evidence="1">
    <location>
        <begin position="57"/>
        <end position="68"/>
    </location>
</feature>
<reference evidence="2 3" key="1">
    <citation type="journal article" date="2021" name="Elife">
        <title>Chloroplast acquisition without the gene transfer in kleptoplastic sea slugs, Plakobranchus ocellatus.</title>
        <authorList>
            <person name="Maeda T."/>
            <person name="Takahashi S."/>
            <person name="Yoshida T."/>
            <person name="Shimamura S."/>
            <person name="Takaki Y."/>
            <person name="Nagai Y."/>
            <person name="Toyoda A."/>
            <person name="Suzuki Y."/>
            <person name="Arimoto A."/>
            <person name="Ishii H."/>
            <person name="Satoh N."/>
            <person name="Nishiyama T."/>
            <person name="Hasebe M."/>
            <person name="Maruyama T."/>
            <person name="Minagawa J."/>
            <person name="Obokata J."/>
            <person name="Shigenobu S."/>
        </authorList>
    </citation>
    <scope>NUCLEOTIDE SEQUENCE [LARGE SCALE GENOMIC DNA]</scope>
</reference>
<dbReference type="AlphaFoldDB" id="A0AAV4IVT8"/>
<protein>
    <recommendedName>
        <fullName evidence="4">CTNNB1 binding N-teminal domain-containing protein</fullName>
    </recommendedName>
</protein>
<accession>A0AAV4IVT8</accession>
<evidence type="ECO:0008006" key="4">
    <source>
        <dbReference type="Google" id="ProtNLM"/>
    </source>
</evidence>
<keyword evidence="3" id="KW-1185">Reference proteome</keyword>
<dbReference type="Proteomes" id="UP000762676">
    <property type="component" value="Unassembled WGS sequence"/>
</dbReference>